<comment type="caution">
    <text evidence="2">The sequence shown here is derived from an EMBL/GenBank/DDBJ whole genome shotgun (WGS) entry which is preliminary data.</text>
</comment>
<evidence type="ECO:0000259" key="1">
    <source>
        <dbReference type="Pfam" id="PF03466"/>
    </source>
</evidence>
<dbReference type="EMBL" id="JAOTGY010000003">
    <property type="protein sequence ID" value="MDB6257557.1"/>
    <property type="molecule type" value="Genomic_DNA"/>
</dbReference>
<dbReference type="Pfam" id="PF03466">
    <property type="entry name" value="LysR_substrate"/>
    <property type="match status" value="1"/>
</dbReference>
<accession>A0A9X3W481</accession>
<dbReference type="RefSeq" id="WP_260186568.1">
    <property type="nucleotide sequence ID" value="NZ_JAOTGR010000004.1"/>
</dbReference>
<dbReference type="Gene3D" id="3.40.190.290">
    <property type="match status" value="1"/>
</dbReference>
<name>A0A9X3W481_LACAM</name>
<proteinExistence type="predicted"/>
<evidence type="ECO:0000313" key="2">
    <source>
        <dbReference type="EMBL" id="MDB6257557.1"/>
    </source>
</evidence>
<dbReference type="CDD" id="cd05466">
    <property type="entry name" value="PBP2_LTTR_substrate"/>
    <property type="match status" value="1"/>
</dbReference>
<dbReference type="Proteomes" id="UP001141981">
    <property type="component" value="Unassembled WGS sequence"/>
</dbReference>
<organism evidence="2 3">
    <name type="scientific">Lactobacillus amylovorus</name>
    <dbReference type="NCBI Taxonomy" id="1604"/>
    <lineage>
        <taxon>Bacteria</taxon>
        <taxon>Bacillati</taxon>
        <taxon>Bacillota</taxon>
        <taxon>Bacilli</taxon>
        <taxon>Lactobacillales</taxon>
        <taxon>Lactobacillaceae</taxon>
        <taxon>Lactobacillus</taxon>
    </lineage>
</organism>
<reference evidence="2" key="1">
    <citation type="journal article" date="2022" name="Microorganisms">
        <title>Antibiotic Susceptibility, Resistance Gene Determinants and Corresponding Genomic Regions in Lactobacillus amylovorus Isolates Derived from Wild Boars and Domestic Pigs.</title>
        <authorList>
            <person name="Moravkova M."/>
            <person name="Kostovova I."/>
            <person name="Kavanova K."/>
            <person name="Pechar R."/>
            <person name="Stanek S."/>
            <person name="Brychta A."/>
            <person name="Zeman M."/>
            <person name="Kubasova T."/>
        </authorList>
    </citation>
    <scope>NUCLEOTIDE SEQUENCE</scope>
    <source>
        <strain evidence="2">M490A</strain>
    </source>
</reference>
<evidence type="ECO:0000313" key="3">
    <source>
        <dbReference type="Proteomes" id="UP001141981"/>
    </source>
</evidence>
<sequence length="106" mass="12351">MIKKELQQTIDQFLNAHKIKLNYQYQSDEPATVRQLIANGIWISFIPAISWQDFETQNITKAHIYPEAPQRTIYLNSPHHNLTDAQRLFSNEIANVSLQERDAATR</sequence>
<dbReference type="AlphaFoldDB" id="A0A9X3W481"/>
<protein>
    <submittedName>
        <fullName evidence="2">LysR family transcriptional regulator substrate-binding protein</fullName>
    </submittedName>
</protein>
<reference evidence="2" key="2">
    <citation type="submission" date="2022-10" db="EMBL/GenBank/DDBJ databases">
        <authorList>
            <person name="Kostovova I."/>
            <person name="Moravkova M."/>
            <person name="Pechar R."/>
        </authorList>
    </citation>
    <scope>NUCLEOTIDE SEQUENCE</scope>
    <source>
        <strain evidence="2">M490A</strain>
    </source>
</reference>
<dbReference type="SUPFAM" id="SSF53850">
    <property type="entry name" value="Periplasmic binding protein-like II"/>
    <property type="match status" value="1"/>
</dbReference>
<feature type="domain" description="LysR substrate-binding" evidence="1">
    <location>
        <begin position="6"/>
        <end position="93"/>
    </location>
</feature>
<dbReference type="InterPro" id="IPR005119">
    <property type="entry name" value="LysR_subst-bd"/>
</dbReference>
<gene>
    <name evidence="2" type="ORF">ODU72_02510</name>
</gene>